<feature type="disulfide bond" evidence="5">
    <location>
        <begin position="138"/>
        <end position="150"/>
    </location>
</feature>
<evidence type="ECO:0000313" key="12">
    <source>
        <dbReference type="Proteomes" id="UP000490939"/>
    </source>
</evidence>
<dbReference type="EMBL" id="WNWQ01001150">
    <property type="protein sequence ID" value="KAE9962143.1"/>
    <property type="molecule type" value="Genomic_DNA"/>
</dbReference>
<feature type="chain" id="PRO_5044690537" description="AA1-like domain-containing protein" evidence="6">
    <location>
        <begin position="21"/>
        <end position="164"/>
    </location>
</feature>
<keyword evidence="4 5" id="KW-1015">Disulfide bond</keyword>
<dbReference type="Pfam" id="PF16541">
    <property type="entry name" value="AltA1"/>
    <property type="match status" value="1"/>
</dbReference>
<evidence type="ECO:0000313" key="9">
    <source>
        <dbReference type="EMBL" id="KAE9966628.1"/>
    </source>
</evidence>
<comment type="caution">
    <text evidence="5">Lacks conserved residue(s) required for the propagation of feature annotation.</text>
</comment>
<reference evidence="9 12" key="1">
    <citation type="submission" date="2019-07" db="EMBL/GenBank/DDBJ databases">
        <title>Venturia inaequalis Genome Resource.</title>
        <authorList>
            <person name="Lichtner F.J."/>
        </authorList>
    </citation>
    <scope>NUCLEOTIDE SEQUENCE [LARGE SCALE GENOMIC DNA]</scope>
    <source>
        <strain evidence="10 11">120213</strain>
        <strain evidence="8">Bline_iso_100314</strain>
        <strain evidence="9 12">DMI_063113</strain>
    </source>
</reference>
<feature type="signal peptide" evidence="6">
    <location>
        <begin position="1"/>
        <end position="20"/>
    </location>
</feature>
<dbReference type="PROSITE" id="PS51895">
    <property type="entry name" value="AA1"/>
    <property type="match status" value="1"/>
</dbReference>
<dbReference type="EMBL" id="WNWR01000972">
    <property type="protein sequence ID" value="KAE9966628.1"/>
    <property type="molecule type" value="Genomic_DNA"/>
</dbReference>
<evidence type="ECO:0000313" key="8">
    <source>
        <dbReference type="EMBL" id="KAE9962143.1"/>
    </source>
</evidence>
<organism evidence="9 12">
    <name type="scientific">Venturia inaequalis</name>
    <name type="common">Apple scab fungus</name>
    <dbReference type="NCBI Taxonomy" id="5025"/>
    <lineage>
        <taxon>Eukaryota</taxon>
        <taxon>Fungi</taxon>
        <taxon>Dikarya</taxon>
        <taxon>Ascomycota</taxon>
        <taxon>Pezizomycotina</taxon>
        <taxon>Dothideomycetes</taxon>
        <taxon>Pleosporomycetidae</taxon>
        <taxon>Venturiales</taxon>
        <taxon>Venturiaceae</taxon>
        <taxon>Venturia</taxon>
    </lineage>
</organism>
<sequence>MVSFTTLFATVAATASIVAASPFTRPDPPTTSACGGSNDEVLKITDFFSRKYDGINIATLGFNISATNGGELNFRCAPYDPAIDATAAQFEDKRVYFCAKDSSFSFSFENAANQLYLWQTIVTDTNILVGNGTIPNYCHAGGSSQTDMVCQQVADVNITMVQSA</sequence>
<name>A0A8H3UBJ0_VENIN</name>
<dbReference type="InterPro" id="IPR032382">
    <property type="entry name" value="AltA1"/>
</dbReference>
<keyword evidence="3 6" id="KW-0732">Signal</keyword>
<dbReference type="Proteomes" id="UP000490939">
    <property type="component" value="Unassembled WGS sequence"/>
</dbReference>
<evidence type="ECO:0000256" key="2">
    <source>
        <dbReference type="ARBA" id="ARBA00022525"/>
    </source>
</evidence>
<evidence type="ECO:0000259" key="7">
    <source>
        <dbReference type="PROSITE" id="PS51895"/>
    </source>
</evidence>
<keyword evidence="12" id="KW-1185">Reference proteome</keyword>
<keyword evidence="2" id="KW-0964">Secreted</keyword>
<evidence type="ECO:0000256" key="4">
    <source>
        <dbReference type="ARBA" id="ARBA00023157"/>
    </source>
</evidence>
<comment type="subcellular location">
    <subcellularLocation>
        <location evidence="1">Secreted</location>
    </subcellularLocation>
</comment>
<dbReference type="Proteomes" id="UP000447873">
    <property type="component" value="Unassembled WGS sequence"/>
</dbReference>
<comment type="caution">
    <text evidence="9">The sequence shown here is derived from an EMBL/GenBank/DDBJ whole genome shotgun (WGS) entry which is preliminary data.</text>
</comment>
<evidence type="ECO:0000313" key="10">
    <source>
        <dbReference type="EMBL" id="KAE9969695.1"/>
    </source>
</evidence>
<gene>
    <name evidence="8" type="ORF">BLS_000770</name>
    <name evidence="9" type="ORF">EG327_011775</name>
    <name evidence="10" type="ORF">EG328_006710</name>
</gene>
<evidence type="ECO:0000256" key="5">
    <source>
        <dbReference type="PROSITE-ProRule" id="PRU01243"/>
    </source>
</evidence>
<evidence type="ECO:0000313" key="11">
    <source>
        <dbReference type="Proteomes" id="UP000447873"/>
    </source>
</evidence>
<dbReference type="Proteomes" id="UP000433883">
    <property type="component" value="Unassembled WGS sequence"/>
</dbReference>
<evidence type="ECO:0000256" key="3">
    <source>
        <dbReference type="ARBA" id="ARBA00022729"/>
    </source>
</evidence>
<dbReference type="AlphaFoldDB" id="A0A8H3UBJ0"/>
<dbReference type="EMBL" id="WNWS01000358">
    <property type="protein sequence ID" value="KAE9969695.1"/>
    <property type="molecule type" value="Genomic_DNA"/>
</dbReference>
<dbReference type="OrthoDB" id="3928926at2759"/>
<proteinExistence type="predicted"/>
<dbReference type="Gene3D" id="2.40.350.20">
    <property type="match status" value="1"/>
</dbReference>
<evidence type="ECO:0000256" key="6">
    <source>
        <dbReference type="SAM" id="SignalP"/>
    </source>
</evidence>
<feature type="domain" description="AA1-like" evidence="7">
    <location>
        <begin position="37"/>
        <end position="163"/>
    </location>
</feature>
<dbReference type="GO" id="GO:0005576">
    <property type="term" value="C:extracellular region"/>
    <property type="evidence" value="ECO:0007669"/>
    <property type="project" value="UniProtKB-SubCell"/>
</dbReference>
<protein>
    <recommendedName>
        <fullName evidence="7">AA1-like domain-containing protein</fullName>
    </recommendedName>
</protein>
<accession>A0A8H3UBJ0</accession>
<evidence type="ECO:0000256" key="1">
    <source>
        <dbReference type="ARBA" id="ARBA00004613"/>
    </source>
</evidence>